<sequence>MNSVTRSRSRPRALRVVLIVLLVLASAALLGAVAVLLPILTHQSAGGSGQRLPEEYVAHAAAEGADGRTRELRVETPEGTPADLSELRPGDELIVRGSGFDASIGIYVGVCAVPEDRGNKPSPCLGGIPEGAEEGHADRAALSSVWITDDWAWRAFATHGYDDAESGAFTAQLTVPASSQGGLDCSVVSCAVTTRSDHTAGSDRVQDMQLPVRFAENPQ</sequence>
<comment type="caution">
    <text evidence="1">The sequence shown here is derived from an EMBL/GenBank/DDBJ whole genome shotgun (WGS) entry which is preliminary data.</text>
</comment>
<dbReference type="Gene3D" id="2.60.40.230">
    <property type="entry name" value="Neocarzinostatin-like"/>
    <property type="match status" value="1"/>
</dbReference>
<keyword evidence="2" id="KW-1185">Reference proteome</keyword>
<accession>A0A934QAB5</accession>
<gene>
    <name evidence="1" type="ORF">JD276_13645</name>
</gene>
<organism evidence="1 2">
    <name type="scientific">Leucobacter chromiisoli</name>
    <dbReference type="NCBI Taxonomy" id="2796471"/>
    <lineage>
        <taxon>Bacteria</taxon>
        <taxon>Bacillati</taxon>
        <taxon>Actinomycetota</taxon>
        <taxon>Actinomycetes</taxon>
        <taxon>Micrococcales</taxon>
        <taxon>Microbacteriaceae</taxon>
        <taxon>Leucobacter</taxon>
    </lineage>
</organism>
<dbReference type="EMBL" id="JAEHOH010000021">
    <property type="protein sequence ID" value="MBK0420076.1"/>
    <property type="molecule type" value="Genomic_DNA"/>
</dbReference>
<proteinExistence type="predicted"/>
<dbReference type="Proteomes" id="UP000608530">
    <property type="component" value="Unassembled WGS sequence"/>
</dbReference>
<dbReference type="AlphaFoldDB" id="A0A934QAB5"/>
<evidence type="ECO:0000313" key="2">
    <source>
        <dbReference type="Proteomes" id="UP000608530"/>
    </source>
</evidence>
<dbReference type="SUPFAM" id="SSF49319">
    <property type="entry name" value="Actinoxanthin-like"/>
    <property type="match status" value="1"/>
</dbReference>
<dbReference type="InterPro" id="IPR027273">
    <property type="entry name" value="Neocarzinostatin-like"/>
</dbReference>
<reference evidence="1" key="1">
    <citation type="submission" date="2020-12" db="EMBL/GenBank/DDBJ databases">
        <title>Leucobacter sp. CAS1, isolated from Chromium sludge.</title>
        <authorList>
            <person name="Xu Z."/>
        </authorList>
    </citation>
    <scope>NUCLEOTIDE SEQUENCE</scope>
    <source>
        <strain evidence="1">CSA1</strain>
    </source>
</reference>
<protein>
    <submittedName>
        <fullName evidence="1">Uncharacterized protein</fullName>
    </submittedName>
</protein>
<evidence type="ECO:0000313" key="1">
    <source>
        <dbReference type="EMBL" id="MBK0420076.1"/>
    </source>
</evidence>
<name>A0A934QAB5_9MICO</name>